<organism evidence="16 17">
    <name type="scientific">Bradyrhizobium erythrophlei</name>
    <dbReference type="NCBI Taxonomy" id="1437360"/>
    <lineage>
        <taxon>Bacteria</taxon>
        <taxon>Pseudomonadati</taxon>
        <taxon>Pseudomonadota</taxon>
        <taxon>Alphaproteobacteria</taxon>
        <taxon>Hyphomicrobiales</taxon>
        <taxon>Nitrobacteraceae</taxon>
        <taxon>Bradyrhizobium</taxon>
    </lineage>
</organism>
<dbReference type="GO" id="GO:0044718">
    <property type="term" value="P:siderophore transmembrane transport"/>
    <property type="evidence" value="ECO:0007669"/>
    <property type="project" value="TreeGrafter"/>
</dbReference>
<keyword evidence="8" id="KW-0675">Receptor</keyword>
<evidence type="ECO:0000256" key="11">
    <source>
        <dbReference type="RuleBase" id="RU003357"/>
    </source>
</evidence>
<dbReference type="PANTHER" id="PTHR30069">
    <property type="entry name" value="TONB-DEPENDENT OUTER MEMBRANE RECEPTOR"/>
    <property type="match status" value="1"/>
</dbReference>
<dbReference type="Gene3D" id="2.40.170.20">
    <property type="entry name" value="TonB-dependent receptor, beta-barrel domain"/>
    <property type="match status" value="1"/>
</dbReference>
<dbReference type="InterPro" id="IPR037066">
    <property type="entry name" value="Plug_dom_sf"/>
</dbReference>
<keyword evidence="4 10" id="KW-0812">Transmembrane</keyword>
<dbReference type="InterPro" id="IPR000531">
    <property type="entry name" value="Beta-barrel_TonB"/>
</dbReference>
<dbReference type="Pfam" id="PF07715">
    <property type="entry name" value="Plug"/>
    <property type="match status" value="1"/>
</dbReference>
<feature type="region of interest" description="Disordered" evidence="12">
    <location>
        <begin position="32"/>
        <end position="93"/>
    </location>
</feature>
<evidence type="ECO:0000259" key="15">
    <source>
        <dbReference type="Pfam" id="PF07715"/>
    </source>
</evidence>
<evidence type="ECO:0000256" key="9">
    <source>
        <dbReference type="ARBA" id="ARBA00023237"/>
    </source>
</evidence>
<dbReference type="GO" id="GO:0015344">
    <property type="term" value="F:siderophore uptake transmembrane transporter activity"/>
    <property type="evidence" value="ECO:0007669"/>
    <property type="project" value="TreeGrafter"/>
</dbReference>
<protein>
    <submittedName>
        <fullName evidence="16">Vitamin B12 transporter</fullName>
    </submittedName>
</protein>
<accession>A0A1M7TPE6</accession>
<feature type="signal peptide" evidence="13">
    <location>
        <begin position="1"/>
        <end position="30"/>
    </location>
</feature>
<evidence type="ECO:0000256" key="2">
    <source>
        <dbReference type="ARBA" id="ARBA00022448"/>
    </source>
</evidence>
<dbReference type="Proteomes" id="UP000184096">
    <property type="component" value="Chromosome I"/>
</dbReference>
<keyword evidence="5 13" id="KW-0732">Signal</keyword>
<dbReference type="Gene3D" id="2.170.130.10">
    <property type="entry name" value="TonB-dependent receptor, plug domain"/>
    <property type="match status" value="1"/>
</dbReference>
<dbReference type="PANTHER" id="PTHR30069:SF29">
    <property type="entry name" value="HEMOGLOBIN AND HEMOGLOBIN-HAPTOGLOBIN-BINDING PROTEIN 1-RELATED"/>
    <property type="match status" value="1"/>
</dbReference>
<keyword evidence="7 10" id="KW-0472">Membrane</keyword>
<dbReference type="SUPFAM" id="SSF56935">
    <property type="entry name" value="Porins"/>
    <property type="match status" value="1"/>
</dbReference>
<evidence type="ECO:0000313" key="17">
    <source>
        <dbReference type="Proteomes" id="UP000184096"/>
    </source>
</evidence>
<dbReference type="EMBL" id="LT670849">
    <property type="protein sequence ID" value="SHN72538.1"/>
    <property type="molecule type" value="Genomic_DNA"/>
</dbReference>
<dbReference type="PROSITE" id="PS52016">
    <property type="entry name" value="TONB_DEPENDENT_REC_3"/>
    <property type="match status" value="1"/>
</dbReference>
<dbReference type="InterPro" id="IPR039426">
    <property type="entry name" value="TonB-dep_rcpt-like"/>
</dbReference>
<evidence type="ECO:0000256" key="7">
    <source>
        <dbReference type="ARBA" id="ARBA00023136"/>
    </source>
</evidence>
<dbReference type="Pfam" id="PF00593">
    <property type="entry name" value="TonB_dep_Rec_b-barrel"/>
    <property type="match status" value="1"/>
</dbReference>
<feature type="chain" id="PRO_5013382912" evidence="13">
    <location>
        <begin position="31"/>
        <end position="701"/>
    </location>
</feature>
<keyword evidence="3 10" id="KW-1134">Transmembrane beta strand</keyword>
<dbReference type="RefSeq" id="WP_072817976.1">
    <property type="nucleotide sequence ID" value="NZ_LT670849.1"/>
</dbReference>
<dbReference type="InterPro" id="IPR012910">
    <property type="entry name" value="Plug_dom"/>
</dbReference>
<comment type="similarity">
    <text evidence="10 11">Belongs to the TonB-dependent receptor family.</text>
</comment>
<evidence type="ECO:0000256" key="13">
    <source>
        <dbReference type="SAM" id="SignalP"/>
    </source>
</evidence>
<gene>
    <name evidence="16" type="ORF">SAMN05444170_2287</name>
</gene>
<keyword evidence="9 10" id="KW-0998">Cell outer membrane</keyword>
<dbReference type="AlphaFoldDB" id="A0A1M7TPE6"/>
<evidence type="ECO:0000313" key="16">
    <source>
        <dbReference type="EMBL" id="SHN72538.1"/>
    </source>
</evidence>
<dbReference type="GO" id="GO:0009279">
    <property type="term" value="C:cell outer membrane"/>
    <property type="evidence" value="ECO:0007669"/>
    <property type="project" value="UniProtKB-SubCell"/>
</dbReference>
<feature type="domain" description="TonB-dependent receptor-like beta-barrel" evidence="14">
    <location>
        <begin position="238"/>
        <end position="671"/>
    </location>
</feature>
<keyword evidence="6 11" id="KW-0798">TonB box</keyword>
<keyword evidence="2 10" id="KW-0813">Transport</keyword>
<reference evidence="17" key="1">
    <citation type="submission" date="2016-11" db="EMBL/GenBank/DDBJ databases">
        <authorList>
            <person name="Varghese N."/>
            <person name="Submissions S."/>
        </authorList>
    </citation>
    <scope>NUCLEOTIDE SEQUENCE [LARGE SCALE GENOMIC DNA]</scope>
    <source>
        <strain evidence="17">GAS401</strain>
    </source>
</reference>
<proteinExistence type="inferred from homology"/>
<evidence type="ECO:0000259" key="14">
    <source>
        <dbReference type="Pfam" id="PF00593"/>
    </source>
</evidence>
<evidence type="ECO:0000256" key="12">
    <source>
        <dbReference type="SAM" id="MobiDB-lite"/>
    </source>
</evidence>
<dbReference type="OrthoDB" id="9760333at2"/>
<dbReference type="CDD" id="cd01347">
    <property type="entry name" value="ligand_gated_channel"/>
    <property type="match status" value="1"/>
</dbReference>
<dbReference type="InterPro" id="IPR036942">
    <property type="entry name" value="Beta-barrel_TonB_sf"/>
</dbReference>
<evidence type="ECO:0000256" key="4">
    <source>
        <dbReference type="ARBA" id="ARBA00022692"/>
    </source>
</evidence>
<evidence type="ECO:0000256" key="5">
    <source>
        <dbReference type="ARBA" id="ARBA00022729"/>
    </source>
</evidence>
<evidence type="ECO:0000256" key="10">
    <source>
        <dbReference type="PROSITE-ProRule" id="PRU01360"/>
    </source>
</evidence>
<evidence type="ECO:0000256" key="1">
    <source>
        <dbReference type="ARBA" id="ARBA00004571"/>
    </source>
</evidence>
<feature type="compositionally biased region" description="Pro residues" evidence="12">
    <location>
        <begin position="75"/>
        <end position="85"/>
    </location>
</feature>
<evidence type="ECO:0000256" key="6">
    <source>
        <dbReference type="ARBA" id="ARBA00023077"/>
    </source>
</evidence>
<comment type="subcellular location">
    <subcellularLocation>
        <location evidence="1 10">Cell outer membrane</location>
        <topology evidence="1 10">Multi-pass membrane protein</topology>
    </subcellularLocation>
</comment>
<evidence type="ECO:0000256" key="8">
    <source>
        <dbReference type="ARBA" id="ARBA00023170"/>
    </source>
</evidence>
<sequence>MPSITKARTRRALWLASTVLIPLSPFALSAAHAQQSASPDLLPPVQVSPPKRAETVQPPAKPKPSRRQVAAKPTAPKPPEQPAAPQPGVATSTTNVVSPTGIVTPINQVANSVTVITAQDIATQQYRTVPDALNTVPGLNVVQSGGLGGQTSVFIRGTNSNHTKVLIDGIDVSDASTGTFDFAHLLTADMAQIEVLRGPQSGLYGSDAIGGVISIVTQKGEGPARWTAMNEAGSFGTFNQSVGVSGSQDNYNYAASVSHVHASDVPVTPLQLLPPGQQANGNNYDNMTYSTKTGVNLSDSLTWNSVLRYSESTLLFTGNNTPNADFSVFFPDAKQSQQTIHEFFGREEAVWSLLDGRIKNYFGVNYTNYWHADITEGFDPTAITTGNRLKYDWHSVTEVATGQNLIVGAERENSNLDTSDLSAKTGNSAAFVEWQSNLAKRFFLTANIREDDNDNFGQHMTYRIAPSVILPVTETTIKASYGTGFKAPTLSELFEFFPGFSIPNPNLKPEQSRGADIGFEQPLFNDRIRFGSTYFKNDITDLIFFEPIPGSFLGQNVNIGHAITEGTENFVTFNVIDRVKVRSDYTFTRTVDTDTGLQLLRRPKEKFSVTALWNPIDPLTLSATVLHVSDWSDIDRNTGVPVTAPGYTIVNLRADYALNDQLKVFGRIDNVANVHYQNPTGFLAPGLGVFAGIRFASYGVK</sequence>
<keyword evidence="17" id="KW-1185">Reference proteome</keyword>
<feature type="domain" description="TonB-dependent receptor plug" evidence="15">
    <location>
        <begin position="107"/>
        <end position="212"/>
    </location>
</feature>
<name>A0A1M7TPE6_9BRAD</name>
<evidence type="ECO:0000256" key="3">
    <source>
        <dbReference type="ARBA" id="ARBA00022452"/>
    </source>
</evidence>